<accession>A0A7H0H3C2</accession>
<dbReference type="EMBL" id="CP060789">
    <property type="protein sequence ID" value="QNP55038.1"/>
    <property type="molecule type" value="Genomic_DNA"/>
</dbReference>
<keyword evidence="1" id="KW-0732">Signal</keyword>
<organism evidence="2 3">
    <name type="scientific">Tessaracoccus defluvii</name>
    <dbReference type="NCBI Taxonomy" id="1285901"/>
    <lineage>
        <taxon>Bacteria</taxon>
        <taxon>Bacillati</taxon>
        <taxon>Actinomycetota</taxon>
        <taxon>Actinomycetes</taxon>
        <taxon>Propionibacteriales</taxon>
        <taxon>Propionibacteriaceae</taxon>
        <taxon>Tessaracoccus</taxon>
    </lineage>
</organism>
<evidence type="ECO:0008006" key="4">
    <source>
        <dbReference type="Google" id="ProtNLM"/>
    </source>
</evidence>
<dbReference type="RefSeq" id="WP_187720174.1">
    <property type="nucleotide sequence ID" value="NZ_BAABBL010000004.1"/>
</dbReference>
<sequence length="151" mass="16031">MLTRSADFIERRRFMKGAAWVAPVVVVAVAAPAAAASAAILDEFRITVYDLENRRDDGTAGPLVWAGFNAQRTWSDTEVPATVSYVAILTGPGGLKETFTGAAELLPIGTFELLDKVVLTKARVVTGTYTLTLTMTVEGHLAKTASSSVTV</sequence>
<dbReference type="AlphaFoldDB" id="A0A7H0H3C2"/>
<dbReference type="PROSITE" id="PS51318">
    <property type="entry name" value="TAT"/>
    <property type="match status" value="1"/>
</dbReference>
<evidence type="ECO:0000313" key="3">
    <source>
        <dbReference type="Proteomes" id="UP000516117"/>
    </source>
</evidence>
<evidence type="ECO:0000256" key="1">
    <source>
        <dbReference type="SAM" id="SignalP"/>
    </source>
</evidence>
<reference evidence="2 3" key="1">
    <citation type="submission" date="2020-08" db="EMBL/GenBank/DDBJ databases">
        <title>Genome sequence of Tessaracoccus defluvii JCM 17540T.</title>
        <authorList>
            <person name="Hyun D.-W."/>
            <person name="Bae J.-W."/>
        </authorList>
    </citation>
    <scope>NUCLEOTIDE SEQUENCE [LARGE SCALE GENOMIC DNA]</scope>
    <source>
        <strain evidence="2 3">JCM 17540</strain>
    </source>
</reference>
<evidence type="ECO:0000313" key="2">
    <source>
        <dbReference type="EMBL" id="QNP55038.1"/>
    </source>
</evidence>
<proteinExistence type="predicted"/>
<feature type="chain" id="PRO_5038953015" description="Twin-arginine translocation signal domain-containing protein" evidence="1">
    <location>
        <begin position="39"/>
        <end position="151"/>
    </location>
</feature>
<dbReference type="Proteomes" id="UP000516117">
    <property type="component" value="Chromosome"/>
</dbReference>
<feature type="signal peptide" evidence="1">
    <location>
        <begin position="1"/>
        <end position="38"/>
    </location>
</feature>
<dbReference type="InterPro" id="IPR006311">
    <property type="entry name" value="TAT_signal"/>
</dbReference>
<keyword evidence="3" id="KW-1185">Reference proteome</keyword>
<name>A0A7H0H3C2_9ACTN</name>
<gene>
    <name evidence="2" type="ORF">H9L22_12245</name>
</gene>
<protein>
    <recommendedName>
        <fullName evidence="4">Twin-arginine translocation signal domain-containing protein</fullName>
    </recommendedName>
</protein>
<dbReference type="KEGG" id="tdf:H9L22_12245"/>